<accession>A0AAD5W120</accession>
<evidence type="ECO:0000256" key="1">
    <source>
        <dbReference type="SAM" id="Coils"/>
    </source>
</evidence>
<gene>
    <name evidence="4" type="ORF">NP233_g2032</name>
</gene>
<evidence type="ECO:0000256" key="2">
    <source>
        <dbReference type="SAM" id="MobiDB-lite"/>
    </source>
</evidence>
<organism evidence="4 5">
    <name type="scientific">Leucocoprinus birnbaumii</name>
    <dbReference type="NCBI Taxonomy" id="56174"/>
    <lineage>
        <taxon>Eukaryota</taxon>
        <taxon>Fungi</taxon>
        <taxon>Dikarya</taxon>
        <taxon>Basidiomycota</taxon>
        <taxon>Agaricomycotina</taxon>
        <taxon>Agaricomycetes</taxon>
        <taxon>Agaricomycetidae</taxon>
        <taxon>Agaricales</taxon>
        <taxon>Agaricineae</taxon>
        <taxon>Agaricaceae</taxon>
        <taxon>Leucocoprinus</taxon>
    </lineage>
</organism>
<dbReference type="AlphaFoldDB" id="A0AAD5W120"/>
<dbReference type="Proteomes" id="UP001213000">
    <property type="component" value="Unassembled WGS sequence"/>
</dbReference>
<keyword evidence="1" id="KW-0175">Coiled coil</keyword>
<name>A0AAD5W120_9AGAR</name>
<comment type="caution">
    <text evidence="4">The sequence shown here is derived from an EMBL/GenBank/DDBJ whole genome shotgun (WGS) entry which is preliminary data.</text>
</comment>
<feature type="compositionally biased region" description="Polar residues" evidence="2">
    <location>
        <begin position="16"/>
        <end position="29"/>
    </location>
</feature>
<dbReference type="PANTHER" id="PTHR33104">
    <property type="entry name" value="SI:DKEY-29D5.2"/>
    <property type="match status" value="1"/>
</dbReference>
<protein>
    <recommendedName>
        <fullName evidence="3">CxC2-like cysteine cluster KDZ transposase-associated domain-containing protein</fullName>
    </recommendedName>
</protein>
<keyword evidence="5" id="KW-1185">Reference proteome</keyword>
<dbReference type="InterPro" id="IPR040521">
    <property type="entry name" value="KDZ"/>
</dbReference>
<feature type="coiled-coil region" evidence="1">
    <location>
        <begin position="862"/>
        <end position="889"/>
    </location>
</feature>
<sequence length="945" mass="108713">MEHSIAKLAPEFIAMAQTNAKKSRSSRVTGKNDNRRSARVSVEDKQPQVHDTAHIKARSSPKQKRDIDPPGEQAGSLLKKNQGASAKIAMFTKEFLQGVQDAILQQECNKSSGTDCSRCSATCSDCPEDHQSAQCRRPLFRCLDCFSAFPLCRECIVSEHGRHPFHHVQRWTGTHFEKHSLSKLGLRIHLGHNGQPCSSSIQPPTDFVIVHTNGVHHCSVVYCRCQPGQQHWKALQLANYQLFPATVTTPQTAFTFQVLDDFHRHLLASKTSAYDYFNALKRHTDAVCPDLVPDRYREFMLVMQFWRALALLRRAGQAHNIDLILKHRRLGSVAVWCPACPEIGFNIDESVVVWASDLKYGNFRLQMKKKNGDPDDRPLVEGHAYFVEEMEYREYLKKVEGDSEVSLCSNLKVVRQQDRAKFKDTEVSGVVAVQCRHLIYLPQGMVDLVKGEVYARTDYALAHALGMEGLRQQWVMVTYDVWCQYSINLGERFKTFGPEWAENVQRICGAIPKMHIHGHNSECQIKHSLVYERYSGMTYSEGIESAWSEQNHAAASTKEQNRGHRHDTLDDFNGYWNWTKVTQLSSALLNQYARYSNMLVRYQKSLKRISALYSSERIAAWQKIYDNEEKVKIFKKSKRAPTKDEVYASLVAKERSEFGEVGYLHRGLELEDRLHALLNGSDSEVEDDYETLHDDLCTWRSQQIALYPQLSPLPPIDEENLAATSLRLPSSLSPQIRADLNLVNASHTEMKLREGYAFNHLESLKLRIQEWNGERHSSENKKKKGKKHQIQVNARMNNLKIKQCAIMDSYNPDQLWGKDTNHHFRLGDSSRQDPWFWYAGKITDDTTESPETWKEEDDRVRWSREKAIADRLQEEVEILQEESRRMKVSFTKMKEVWEALATQEGLKPGYSEYAYCHAALYLTLSERCLRDWESILNKTSDAVDE</sequence>
<evidence type="ECO:0000313" key="5">
    <source>
        <dbReference type="Proteomes" id="UP001213000"/>
    </source>
</evidence>
<dbReference type="Pfam" id="PF18803">
    <property type="entry name" value="CxC2"/>
    <property type="match status" value="1"/>
</dbReference>
<dbReference type="PANTHER" id="PTHR33104:SF2">
    <property type="entry name" value="CXC3 LIKE CYSTEINE CLUSTER DOMAIN-CONTAINING PROTEIN"/>
    <property type="match status" value="1"/>
</dbReference>
<dbReference type="InterPro" id="IPR041457">
    <property type="entry name" value="CxC2_KDZ-assoc"/>
</dbReference>
<evidence type="ECO:0000313" key="4">
    <source>
        <dbReference type="EMBL" id="KAJ3574058.1"/>
    </source>
</evidence>
<reference evidence="4" key="1">
    <citation type="submission" date="2022-07" db="EMBL/GenBank/DDBJ databases">
        <title>Genome Sequence of Leucocoprinus birnbaumii.</title>
        <authorList>
            <person name="Buettner E."/>
        </authorList>
    </citation>
    <scope>NUCLEOTIDE SEQUENCE</scope>
    <source>
        <strain evidence="4">VT141</strain>
    </source>
</reference>
<feature type="region of interest" description="Disordered" evidence="2">
    <location>
        <begin position="16"/>
        <end position="80"/>
    </location>
</feature>
<proteinExistence type="predicted"/>
<dbReference type="EMBL" id="JANIEX010000082">
    <property type="protein sequence ID" value="KAJ3574058.1"/>
    <property type="molecule type" value="Genomic_DNA"/>
</dbReference>
<evidence type="ECO:0000259" key="3">
    <source>
        <dbReference type="Pfam" id="PF18803"/>
    </source>
</evidence>
<feature type="domain" description="CxC2-like cysteine cluster KDZ transposase-associated" evidence="3">
    <location>
        <begin position="181"/>
        <end position="286"/>
    </location>
</feature>
<feature type="compositionally biased region" description="Basic and acidic residues" evidence="2">
    <location>
        <begin position="30"/>
        <end position="54"/>
    </location>
</feature>
<dbReference type="Pfam" id="PF18758">
    <property type="entry name" value="KDZ"/>
    <property type="match status" value="1"/>
</dbReference>